<accession>A0A3N4KGN6</accession>
<dbReference type="Gene3D" id="1.10.287.370">
    <property type="match status" value="1"/>
</dbReference>
<dbReference type="FunFam" id="1.10.287.370:FF:000003">
    <property type="entry name" value="Prefoldin subunit 6"/>
    <property type="match status" value="1"/>
</dbReference>
<organism evidence="4 5">
    <name type="scientific">Morchella conica CCBAS932</name>
    <dbReference type="NCBI Taxonomy" id="1392247"/>
    <lineage>
        <taxon>Eukaryota</taxon>
        <taxon>Fungi</taxon>
        <taxon>Dikarya</taxon>
        <taxon>Ascomycota</taxon>
        <taxon>Pezizomycotina</taxon>
        <taxon>Pezizomycetes</taxon>
        <taxon>Pezizales</taxon>
        <taxon>Morchellaceae</taxon>
        <taxon>Morchella</taxon>
    </lineage>
</organism>
<dbReference type="GO" id="GO:0005737">
    <property type="term" value="C:cytoplasm"/>
    <property type="evidence" value="ECO:0007669"/>
    <property type="project" value="TreeGrafter"/>
</dbReference>
<name>A0A3N4KGN6_9PEZI</name>
<keyword evidence="5" id="KW-1185">Reference proteome</keyword>
<dbReference type="SUPFAM" id="SSF46579">
    <property type="entry name" value="Prefoldin"/>
    <property type="match status" value="1"/>
</dbReference>
<comment type="similarity">
    <text evidence="1">Belongs to the prefoldin subunit beta family.</text>
</comment>
<evidence type="ECO:0000256" key="2">
    <source>
        <dbReference type="ARBA" id="ARBA00023186"/>
    </source>
</evidence>
<dbReference type="Pfam" id="PF01920">
    <property type="entry name" value="Prefoldin_2"/>
    <property type="match status" value="1"/>
</dbReference>
<dbReference type="PANTHER" id="PTHR21431:SF0">
    <property type="entry name" value="PREFOLDIN SUBUNIT 6"/>
    <property type="match status" value="1"/>
</dbReference>
<dbReference type="InterPro" id="IPR009053">
    <property type="entry name" value="Prefoldin"/>
</dbReference>
<dbReference type="InParanoid" id="A0A3N4KGN6"/>
<dbReference type="GO" id="GO:0051087">
    <property type="term" value="F:protein-folding chaperone binding"/>
    <property type="evidence" value="ECO:0007669"/>
    <property type="project" value="TreeGrafter"/>
</dbReference>
<evidence type="ECO:0000256" key="1">
    <source>
        <dbReference type="ARBA" id="ARBA00008045"/>
    </source>
</evidence>
<dbReference type="GO" id="GO:0051082">
    <property type="term" value="F:unfolded protein binding"/>
    <property type="evidence" value="ECO:0007669"/>
    <property type="project" value="InterPro"/>
</dbReference>
<dbReference type="InterPro" id="IPR002777">
    <property type="entry name" value="PFD_beta-like"/>
</dbReference>
<dbReference type="GO" id="GO:0051131">
    <property type="term" value="P:chaperone-mediated protein complex assembly"/>
    <property type="evidence" value="ECO:0007669"/>
    <property type="project" value="TreeGrafter"/>
</dbReference>
<dbReference type="GO" id="GO:0016272">
    <property type="term" value="C:prefoldin complex"/>
    <property type="evidence" value="ECO:0007669"/>
    <property type="project" value="InterPro"/>
</dbReference>
<dbReference type="Proteomes" id="UP000277580">
    <property type="component" value="Unassembled WGS sequence"/>
</dbReference>
<dbReference type="PANTHER" id="PTHR21431">
    <property type="entry name" value="PREFOLDIN SUBUNIT 6"/>
    <property type="match status" value="1"/>
</dbReference>
<dbReference type="STRING" id="1392247.A0A3N4KGN6"/>
<evidence type="ECO:0000313" key="5">
    <source>
        <dbReference type="Proteomes" id="UP000277580"/>
    </source>
</evidence>
<dbReference type="CDD" id="cd23161">
    <property type="entry name" value="Prefoldin_6"/>
    <property type="match status" value="1"/>
</dbReference>
<protein>
    <submittedName>
        <fullName evidence="4">Prefoldin beta-like protein</fullName>
    </submittedName>
</protein>
<dbReference type="EMBL" id="ML119161">
    <property type="protein sequence ID" value="RPB08618.1"/>
    <property type="molecule type" value="Genomic_DNA"/>
</dbReference>
<dbReference type="FunCoup" id="A0A3N4KGN6">
    <property type="interactions" value="818"/>
</dbReference>
<dbReference type="OrthoDB" id="248120at2759"/>
<dbReference type="GO" id="GO:0006457">
    <property type="term" value="P:protein folding"/>
    <property type="evidence" value="ECO:0007669"/>
    <property type="project" value="InterPro"/>
</dbReference>
<reference evidence="4 5" key="1">
    <citation type="journal article" date="2018" name="Nat. Ecol. Evol.">
        <title>Pezizomycetes genomes reveal the molecular basis of ectomycorrhizal truffle lifestyle.</title>
        <authorList>
            <person name="Murat C."/>
            <person name="Payen T."/>
            <person name="Noel B."/>
            <person name="Kuo A."/>
            <person name="Morin E."/>
            <person name="Chen J."/>
            <person name="Kohler A."/>
            <person name="Krizsan K."/>
            <person name="Balestrini R."/>
            <person name="Da Silva C."/>
            <person name="Montanini B."/>
            <person name="Hainaut M."/>
            <person name="Levati E."/>
            <person name="Barry K.W."/>
            <person name="Belfiori B."/>
            <person name="Cichocki N."/>
            <person name="Clum A."/>
            <person name="Dockter R.B."/>
            <person name="Fauchery L."/>
            <person name="Guy J."/>
            <person name="Iotti M."/>
            <person name="Le Tacon F."/>
            <person name="Lindquist E.A."/>
            <person name="Lipzen A."/>
            <person name="Malagnac F."/>
            <person name="Mello A."/>
            <person name="Molinier V."/>
            <person name="Miyauchi S."/>
            <person name="Poulain J."/>
            <person name="Riccioni C."/>
            <person name="Rubini A."/>
            <person name="Sitrit Y."/>
            <person name="Splivallo R."/>
            <person name="Traeger S."/>
            <person name="Wang M."/>
            <person name="Zifcakova L."/>
            <person name="Wipf D."/>
            <person name="Zambonelli A."/>
            <person name="Paolocci F."/>
            <person name="Nowrousian M."/>
            <person name="Ottonello S."/>
            <person name="Baldrian P."/>
            <person name="Spatafora J.W."/>
            <person name="Henrissat B."/>
            <person name="Nagy L.G."/>
            <person name="Aury J.M."/>
            <person name="Wincker P."/>
            <person name="Grigoriev I.V."/>
            <person name="Bonfante P."/>
            <person name="Martin F.M."/>
        </authorList>
    </citation>
    <scope>NUCLEOTIDE SEQUENCE [LARGE SCALE GENOMIC DNA]</scope>
    <source>
        <strain evidence="4 5">CCBAS932</strain>
    </source>
</reference>
<keyword evidence="2" id="KW-0143">Chaperone</keyword>
<dbReference type="AlphaFoldDB" id="A0A3N4KGN6"/>
<sequence>MANPQQALQRMTEEFTTLQKELSSVVEARQTLESQLQENRSVQKEFSGLDDDANIFKLIGPVLVKQDKSEAIMAVGGRLEFIEAEITRTEEKIKNIQEKQEKKKIEIMQLQNMVVQQQQQQAQVAA</sequence>
<evidence type="ECO:0000313" key="4">
    <source>
        <dbReference type="EMBL" id="RPB08618.1"/>
    </source>
</evidence>
<proteinExistence type="inferred from homology"/>
<gene>
    <name evidence="4" type="ORF">P167DRAFT_539174</name>
</gene>
<feature type="coiled-coil region" evidence="3">
    <location>
        <begin position="79"/>
        <end position="120"/>
    </location>
</feature>
<evidence type="ECO:0000256" key="3">
    <source>
        <dbReference type="SAM" id="Coils"/>
    </source>
</evidence>
<keyword evidence="3" id="KW-0175">Coiled coil</keyword>